<dbReference type="PANTHER" id="PTHR33375:SF1">
    <property type="entry name" value="CHROMOSOME-PARTITIONING PROTEIN PARB-RELATED"/>
    <property type="match status" value="1"/>
</dbReference>
<dbReference type="NCBIfam" id="TIGR00180">
    <property type="entry name" value="parB_part"/>
    <property type="match status" value="1"/>
</dbReference>
<evidence type="ECO:0000313" key="4">
    <source>
        <dbReference type="Proteomes" id="UP000244224"/>
    </source>
</evidence>
<comment type="similarity">
    <text evidence="1">Belongs to the ParB family.</text>
</comment>
<dbReference type="AlphaFoldDB" id="A0A2T6B8P6"/>
<gene>
    <name evidence="3" type="ORF">C8N34_102225</name>
</gene>
<dbReference type="Pfam" id="PF02195">
    <property type="entry name" value="ParB_N"/>
    <property type="match status" value="1"/>
</dbReference>
<dbReference type="Proteomes" id="UP000244224">
    <property type="component" value="Unassembled WGS sequence"/>
</dbReference>
<dbReference type="CDD" id="cd16405">
    <property type="entry name" value="RepB_like_N"/>
    <property type="match status" value="1"/>
</dbReference>
<dbReference type="GO" id="GO:0007059">
    <property type="term" value="P:chromosome segregation"/>
    <property type="evidence" value="ECO:0007669"/>
    <property type="project" value="TreeGrafter"/>
</dbReference>
<dbReference type="OrthoDB" id="7908920at2"/>
<name>A0A2T6B8P6_9RHOB</name>
<keyword evidence="4" id="KW-1185">Reference proteome</keyword>
<dbReference type="RefSeq" id="WP_108127868.1">
    <property type="nucleotide sequence ID" value="NZ_QBKP01000002.1"/>
</dbReference>
<protein>
    <submittedName>
        <fullName evidence="3">ParB family chromosome partitioning protein</fullName>
    </submittedName>
</protein>
<dbReference type="InterPro" id="IPR050336">
    <property type="entry name" value="Chromosome_partition/occlusion"/>
</dbReference>
<dbReference type="PANTHER" id="PTHR33375">
    <property type="entry name" value="CHROMOSOME-PARTITIONING PROTEIN PARB-RELATED"/>
    <property type="match status" value="1"/>
</dbReference>
<dbReference type="InterPro" id="IPR004437">
    <property type="entry name" value="ParB/RepB/Spo0J"/>
</dbReference>
<dbReference type="InterPro" id="IPR037972">
    <property type="entry name" value="RepB_N"/>
</dbReference>
<evidence type="ECO:0000259" key="2">
    <source>
        <dbReference type="SMART" id="SM00470"/>
    </source>
</evidence>
<dbReference type="GO" id="GO:0005694">
    <property type="term" value="C:chromosome"/>
    <property type="evidence" value="ECO:0007669"/>
    <property type="project" value="TreeGrafter"/>
</dbReference>
<dbReference type="InterPro" id="IPR036086">
    <property type="entry name" value="ParB/Sulfiredoxin_sf"/>
</dbReference>
<accession>A0A2T6B8P6</accession>
<dbReference type="NCBIfam" id="TIGR03454">
    <property type="entry name" value="partition_RepB"/>
    <property type="match status" value="1"/>
</dbReference>
<dbReference type="Gene3D" id="3.90.1530.10">
    <property type="entry name" value="Conserved hypothetical protein from pyrococcus furiosus pfu- 392566-001, ParB domain"/>
    <property type="match status" value="1"/>
</dbReference>
<dbReference type="GO" id="GO:0003677">
    <property type="term" value="F:DNA binding"/>
    <property type="evidence" value="ECO:0007669"/>
    <property type="project" value="InterPro"/>
</dbReference>
<proteinExistence type="inferred from homology"/>
<dbReference type="InterPro" id="IPR017819">
    <property type="entry name" value="Plasmid_partition_RepB"/>
</dbReference>
<dbReference type="SMART" id="SM00470">
    <property type="entry name" value="ParB"/>
    <property type="match status" value="1"/>
</dbReference>
<dbReference type="SUPFAM" id="SSF110849">
    <property type="entry name" value="ParB/Sulfiredoxin"/>
    <property type="match status" value="1"/>
</dbReference>
<feature type="domain" description="ParB-like N-terminal" evidence="2">
    <location>
        <begin position="58"/>
        <end position="146"/>
    </location>
</feature>
<reference evidence="3 4" key="1">
    <citation type="submission" date="2018-04" db="EMBL/GenBank/DDBJ databases">
        <title>Genomic Encyclopedia of Archaeal and Bacterial Type Strains, Phase II (KMG-II): from individual species to whole genera.</title>
        <authorList>
            <person name="Goeker M."/>
        </authorList>
    </citation>
    <scope>NUCLEOTIDE SEQUENCE [LARGE SCALE GENOMIC DNA]</scope>
    <source>
        <strain evidence="3 4">DSM 21823</strain>
    </source>
</reference>
<evidence type="ECO:0000313" key="3">
    <source>
        <dbReference type="EMBL" id="PTX52445.1"/>
    </source>
</evidence>
<organism evidence="3 4">
    <name type="scientific">Gemmobacter caeni</name>
    <dbReference type="NCBI Taxonomy" id="589035"/>
    <lineage>
        <taxon>Bacteria</taxon>
        <taxon>Pseudomonadati</taxon>
        <taxon>Pseudomonadota</taxon>
        <taxon>Alphaproteobacteria</taxon>
        <taxon>Rhodobacterales</taxon>
        <taxon>Paracoccaceae</taxon>
        <taxon>Gemmobacter</taxon>
    </lineage>
</organism>
<evidence type="ECO:0000256" key="1">
    <source>
        <dbReference type="ARBA" id="ARBA00006295"/>
    </source>
</evidence>
<dbReference type="InterPro" id="IPR003115">
    <property type="entry name" value="ParB_N"/>
</dbReference>
<dbReference type="EMBL" id="QBKP01000002">
    <property type="protein sequence ID" value="PTX52445.1"/>
    <property type="molecule type" value="Genomic_DNA"/>
</dbReference>
<sequence length="315" mass="34874">MARKNPFGSTLAKAMAEGTDFDDDEIDQVLPEAPVRASGPTVARAIEAIKEDDKQATRMVSPSHIRLSPLQDRIDPEEGLETLIESIRTHGQKVPILVRRLPSGEMEIVYGRRRLLACRTLGIDVRAVVMEMDDRSALIAQGVENAQRLENSYIERALFVKQVLDAGFDLATVEQAIQVEATQASRMRGIVDAIPLPVIHRIGAAHGVGRRPWEELRKLIVDRSDLSEQQLLDLIRTDLPSPDRLPDLIERLKPARPPSPSAPRTLLSGRLSADLSGKRLTLRVSSTRDAHLLALIEERLPEIIAEIESSRTGGK</sequence>
<comment type="caution">
    <text evidence="3">The sequence shown here is derived from an EMBL/GenBank/DDBJ whole genome shotgun (WGS) entry which is preliminary data.</text>
</comment>